<gene>
    <name evidence="1" type="ORF">CN613_30390</name>
</gene>
<dbReference type="RefSeq" id="WP_097850103.1">
    <property type="nucleotide sequence ID" value="NZ_NUAS01000069.1"/>
</dbReference>
<sequence length="184" mass="20868">MKIKGVLMSLLVFVIFLGFLPIEKANASVSSDVEKELVDGIDVNKRYFVVPADSPTKGINAISSMLVGRLSLPVVLGTVENPGATSLKFHYSEENKKYRIEYPEFLIIDNIKIDKWISYNHSLSWNEERLAHYWTITPVEGGYTIQAEDNGYLNYREIISSWDKPATIVEVSDKKSVWKLIPVI</sequence>
<organism evidence="1 2">
    <name type="scientific">Bacillus pseudomycoides</name>
    <dbReference type="NCBI Taxonomy" id="64104"/>
    <lineage>
        <taxon>Bacteria</taxon>
        <taxon>Bacillati</taxon>
        <taxon>Bacillota</taxon>
        <taxon>Bacilli</taxon>
        <taxon>Bacillales</taxon>
        <taxon>Bacillaceae</taxon>
        <taxon>Bacillus</taxon>
        <taxon>Bacillus cereus group</taxon>
    </lineage>
</organism>
<proteinExistence type="predicted"/>
<accession>A0A2C3QCC4</accession>
<dbReference type="AlphaFoldDB" id="A0A2C3QCC4"/>
<comment type="caution">
    <text evidence="1">The sequence shown here is derived from an EMBL/GenBank/DDBJ whole genome shotgun (WGS) entry which is preliminary data.</text>
</comment>
<evidence type="ECO:0000313" key="1">
    <source>
        <dbReference type="EMBL" id="PEM55699.1"/>
    </source>
</evidence>
<dbReference type="Proteomes" id="UP000219775">
    <property type="component" value="Unassembled WGS sequence"/>
</dbReference>
<dbReference type="EMBL" id="NUDP01000314">
    <property type="protein sequence ID" value="PEM55699.1"/>
    <property type="molecule type" value="Genomic_DNA"/>
</dbReference>
<protein>
    <submittedName>
        <fullName evidence="1">Uncharacterized protein</fullName>
    </submittedName>
</protein>
<evidence type="ECO:0000313" key="2">
    <source>
        <dbReference type="Proteomes" id="UP000219775"/>
    </source>
</evidence>
<name>A0A2C3QCC4_9BACI</name>
<reference evidence="1 2" key="1">
    <citation type="submission" date="2017-09" db="EMBL/GenBank/DDBJ databases">
        <title>Large-scale bioinformatics analysis of Bacillus genomes uncovers conserved roles of natural products in bacterial physiology.</title>
        <authorList>
            <consortium name="Agbiome Team Llc"/>
            <person name="Bleich R.M."/>
            <person name="Grubbs K.J."/>
            <person name="Santa Maria K.C."/>
            <person name="Allen S.E."/>
            <person name="Farag S."/>
            <person name="Shank E.A."/>
            <person name="Bowers A."/>
        </authorList>
    </citation>
    <scope>NUCLEOTIDE SEQUENCE [LARGE SCALE GENOMIC DNA]</scope>
    <source>
        <strain evidence="1 2">AFS009893</strain>
    </source>
</reference>